<reference evidence="4 5" key="1">
    <citation type="submission" date="2016-07" db="EMBL/GenBank/DDBJ databases">
        <title>Pervasive Adenine N6-methylation of Active Genes in Fungi.</title>
        <authorList>
            <consortium name="DOE Joint Genome Institute"/>
            <person name="Mondo S.J."/>
            <person name="Dannebaum R.O."/>
            <person name="Kuo R.C."/>
            <person name="Labutti K."/>
            <person name="Haridas S."/>
            <person name="Kuo A."/>
            <person name="Salamov A."/>
            <person name="Ahrendt S.R."/>
            <person name="Lipzen A."/>
            <person name="Sullivan W."/>
            <person name="Andreopoulos W.B."/>
            <person name="Clum A."/>
            <person name="Lindquist E."/>
            <person name="Daum C."/>
            <person name="Ramamoorthy G.K."/>
            <person name="Gryganskyi A."/>
            <person name="Culley D."/>
            <person name="Magnuson J.K."/>
            <person name="James T.Y."/>
            <person name="O'Malley M.A."/>
            <person name="Stajich J.E."/>
            <person name="Spatafora J.W."/>
            <person name="Visel A."/>
            <person name="Grigoriev I.V."/>
        </authorList>
    </citation>
    <scope>NUCLEOTIDE SEQUENCE [LARGE SCALE GENOMIC DNA]</scope>
    <source>
        <strain evidence="4 5">CBS 931.73</strain>
    </source>
</reference>
<evidence type="ECO:0000256" key="1">
    <source>
        <dbReference type="ARBA" id="ARBA00022801"/>
    </source>
</evidence>
<dbReference type="STRING" id="1314790.A0A1Y1YD80"/>
<gene>
    <name evidence="4" type="ORF">K493DRAFT_324622</name>
</gene>
<evidence type="ECO:0000313" key="5">
    <source>
        <dbReference type="Proteomes" id="UP000193498"/>
    </source>
</evidence>
<comment type="caution">
    <text evidence="4">The sequence shown here is derived from an EMBL/GenBank/DDBJ whole genome shotgun (WGS) entry which is preliminary data.</text>
</comment>
<dbReference type="InterPro" id="IPR000639">
    <property type="entry name" value="Epox_hydrolase-like"/>
</dbReference>
<dbReference type="GO" id="GO:0016787">
    <property type="term" value="F:hydrolase activity"/>
    <property type="evidence" value="ECO:0007669"/>
    <property type="project" value="UniProtKB-KW"/>
</dbReference>
<dbReference type="InterPro" id="IPR000073">
    <property type="entry name" value="AB_hydrolase_1"/>
</dbReference>
<comment type="similarity">
    <text evidence="2">Belongs to the AB hydrolase superfamily. Epoxide hydrolase family.</text>
</comment>
<feature type="domain" description="AB hydrolase-1" evidence="3">
    <location>
        <begin position="33"/>
        <end position="309"/>
    </location>
</feature>
<dbReference type="Pfam" id="PF00561">
    <property type="entry name" value="Abhydrolase_1"/>
    <property type="match status" value="1"/>
</dbReference>
<dbReference type="PRINTS" id="PR00412">
    <property type="entry name" value="EPOXHYDRLASE"/>
</dbReference>
<sequence>MAGSVSPSSFHHRYDRVNGIRYHYVDEGPKHGPTVLLMHGFPDLWYGWRHQIKFLAGQGYRVICPDLRGYGQTDSPHSPPIDIRTYGVKSVADDMLKILDRNHVDKFVVIGHDWGGYLAWRLSLFYPSRLLGVGSFSTPYFPATKGFEPLETIVKKMPSLSYQLVFRKPESDQYFDDHAELILRGFYQRNRPQDDVVGFMKHIHMLPPDAKNVQPSPSNFTTEADIKYYIDQYTRRGFHGGLNYYRTTQVNWEDTRELSSKINIPALMVTSGHDPVLPQQLTAHMPQFIPHLTQRHIQNSSHWILLEQPDLANLYIAEFLESLPLKT</sequence>
<dbReference type="SUPFAM" id="SSF53474">
    <property type="entry name" value="alpha/beta-Hydrolases"/>
    <property type="match status" value="1"/>
</dbReference>
<protein>
    <submittedName>
        <fullName evidence="4">Alpha/beta-hydrolase</fullName>
    </submittedName>
</protein>
<dbReference type="PRINTS" id="PR00111">
    <property type="entry name" value="ABHYDROLASE"/>
</dbReference>
<dbReference type="AlphaFoldDB" id="A0A1Y1YD80"/>
<dbReference type="InParanoid" id="A0A1Y1YD80"/>
<proteinExistence type="inferred from homology"/>
<evidence type="ECO:0000259" key="3">
    <source>
        <dbReference type="Pfam" id="PF00561"/>
    </source>
</evidence>
<dbReference type="OrthoDB" id="408373at2759"/>
<keyword evidence="5" id="KW-1185">Reference proteome</keyword>
<dbReference type="Gene3D" id="3.40.50.1820">
    <property type="entry name" value="alpha/beta hydrolase"/>
    <property type="match status" value="1"/>
</dbReference>
<dbReference type="Proteomes" id="UP000193498">
    <property type="component" value="Unassembled WGS sequence"/>
</dbReference>
<evidence type="ECO:0000313" key="4">
    <source>
        <dbReference type="EMBL" id="ORX95584.1"/>
    </source>
</evidence>
<organism evidence="4 5">
    <name type="scientific">Basidiobolus meristosporus CBS 931.73</name>
    <dbReference type="NCBI Taxonomy" id="1314790"/>
    <lineage>
        <taxon>Eukaryota</taxon>
        <taxon>Fungi</taxon>
        <taxon>Fungi incertae sedis</taxon>
        <taxon>Zoopagomycota</taxon>
        <taxon>Entomophthoromycotina</taxon>
        <taxon>Basidiobolomycetes</taxon>
        <taxon>Basidiobolales</taxon>
        <taxon>Basidiobolaceae</taxon>
        <taxon>Basidiobolus</taxon>
    </lineage>
</organism>
<name>A0A1Y1YD80_9FUNG</name>
<dbReference type="PANTHER" id="PTHR43329">
    <property type="entry name" value="EPOXIDE HYDROLASE"/>
    <property type="match status" value="1"/>
</dbReference>
<accession>A0A1Y1YD80</accession>
<dbReference type="EMBL" id="MCFE01000172">
    <property type="protein sequence ID" value="ORX95584.1"/>
    <property type="molecule type" value="Genomic_DNA"/>
</dbReference>
<keyword evidence="1 4" id="KW-0378">Hydrolase</keyword>
<dbReference type="InterPro" id="IPR029058">
    <property type="entry name" value="AB_hydrolase_fold"/>
</dbReference>
<evidence type="ECO:0000256" key="2">
    <source>
        <dbReference type="ARBA" id="ARBA00038334"/>
    </source>
</evidence>